<dbReference type="PANTHER" id="PTHR33990:SF2">
    <property type="entry name" value="PHNB-LIKE DOMAIN-CONTAINING PROTEIN"/>
    <property type="match status" value="1"/>
</dbReference>
<dbReference type="PIRSF" id="PIRSF021700">
    <property type="entry name" value="3_dmu_93_MTrfase"/>
    <property type="match status" value="1"/>
</dbReference>
<feature type="domain" description="PhnB-like" evidence="1">
    <location>
        <begin position="5"/>
        <end position="122"/>
    </location>
</feature>
<dbReference type="KEGG" id="pchm:VFPPC_14444"/>
<proteinExistence type="predicted"/>
<dbReference type="CDD" id="cd06588">
    <property type="entry name" value="PhnB_like"/>
    <property type="match status" value="1"/>
</dbReference>
<dbReference type="STRING" id="1380566.A0A179FQ25"/>
<organism evidence="2 3">
    <name type="scientific">Pochonia chlamydosporia 170</name>
    <dbReference type="NCBI Taxonomy" id="1380566"/>
    <lineage>
        <taxon>Eukaryota</taxon>
        <taxon>Fungi</taxon>
        <taxon>Dikarya</taxon>
        <taxon>Ascomycota</taxon>
        <taxon>Pezizomycotina</taxon>
        <taxon>Sordariomycetes</taxon>
        <taxon>Hypocreomycetidae</taxon>
        <taxon>Hypocreales</taxon>
        <taxon>Clavicipitaceae</taxon>
        <taxon>Pochonia</taxon>
    </lineage>
</organism>
<keyword evidence="3" id="KW-1185">Reference proteome</keyword>
<evidence type="ECO:0000313" key="3">
    <source>
        <dbReference type="Proteomes" id="UP000078397"/>
    </source>
</evidence>
<gene>
    <name evidence="2" type="ORF">VFPPC_14444</name>
</gene>
<dbReference type="InterPro" id="IPR029068">
    <property type="entry name" value="Glyas_Bleomycin-R_OHBP_Dase"/>
</dbReference>
<accession>A0A179FQ25</accession>
<dbReference type="GO" id="GO:0032259">
    <property type="term" value="P:methylation"/>
    <property type="evidence" value="ECO:0007669"/>
    <property type="project" value="UniProtKB-KW"/>
</dbReference>
<comment type="caution">
    <text evidence="2">The sequence shown here is derived from an EMBL/GenBank/DDBJ whole genome shotgun (WGS) entry which is preliminary data.</text>
</comment>
<dbReference type="OrthoDB" id="10255422at2759"/>
<protein>
    <submittedName>
        <fullName evidence="2">3-demethylubiquinone-9 3-methyltransferase</fullName>
    </submittedName>
</protein>
<name>A0A179FQ25_METCM</name>
<sequence>MPGSLVTCLWFDGNAAEAAEYYVSIFPNSKITSRQAYPEGGNEQHHSAGKDLTVEFELNGHKFVGLNGGPMFKFNPAVSFQIMCKDQAEIDYYWDKLKEGGDPEAQRCSWVADKFGLSWQVVYENFPKILGGQDKERANRAMAKMMGMKKLIVDELENA</sequence>
<evidence type="ECO:0000259" key="1">
    <source>
        <dbReference type="Pfam" id="PF06983"/>
    </source>
</evidence>
<dbReference type="InterPro" id="IPR028973">
    <property type="entry name" value="PhnB-like"/>
</dbReference>
<dbReference type="SUPFAM" id="SSF54593">
    <property type="entry name" value="Glyoxalase/Bleomycin resistance protein/Dihydroxybiphenyl dioxygenase"/>
    <property type="match status" value="1"/>
</dbReference>
<dbReference type="RefSeq" id="XP_018144260.1">
    <property type="nucleotide sequence ID" value="XM_018292213.1"/>
</dbReference>
<dbReference type="EMBL" id="LSBJ02000004">
    <property type="protein sequence ID" value="OAQ67173.1"/>
    <property type="molecule type" value="Genomic_DNA"/>
</dbReference>
<dbReference type="PANTHER" id="PTHR33990">
    <property type="entry name" value="PROTEIN YJDN-RELATED"/>
    <property type="match status" value="1"/>
</dbReference>
<reference evidence="2 3" key="1">
    <citation type="journal article" date="2016" name="PLoS Pathog.">
        <title>Biosynthesis of antibiotic leucinostatins in bio-control fungus Purpureocillium lilacinum and their inhibition on phytophthora revealed by genome mining.</title>
        <authorList>
            <person name="Wang G."/>
            <person name="Liu Z."/>
            <person name="Lin R."/>
            <person name="Li E."/>
            <person name="Mao Z."/>
            <person name="Ling J."/>
            <person name="Yang Y."/>
            <person name="Yin W.B."/>
            <person name="Xie B."/>
        </authorList>
    </citation>
    <scope>NUCLEOTIDE SEQUENCE [LARGE SCALE GENOMIC DNA]</scope>
    <source>
        <strain evidence="2">170</strain>
    </source>
</reference>
<dbReference type="Pfam" id="PF06983">
    <property type="entry name" value="3-dmu-9_3-mt"/>
    <property type="match status" value="1"/>
</dbReference>
<dbReference type="Gene3D" id="3.10.180.10">
    <property type="entry name" value="2,3-Dihydroxybiphenyl 1,2-Dioxygenase, domain 1"/>
    <property type="match status" value="1"/>
</dbReference>
<dbReference type="GO" id="GO:0008168">
    <property type="term" value="F:methyltransferase activity"/>
    <property type="evidence" value="ECO:0007669"/>
    <property type="project" value="UniProtKB-KW"/>
</dbReference>
<dbReference type="AlphaFoldDB" id="A0A179FQ25"/>
<dbReference type="GeneID" id="28856207"/>
<evidence type="ECO:0000313" key="2">
    <source>
        <dbReference type="EMBL" id="OAQ67173.1"/>
    </source>
</evidence>
<dbReference type="InterPro" id="IPR009725">
    <property type="entry name" value="3_dmu_93_MTrfase"/>
</dbReference>
<dbReference type="Proteomes" id="UP000078397">
    <property type="component" value="Unassembled WGS sequence"/>
</dbReference>